<dbReference type="Pfam" id="PF06985">
    <property type="entry name" value="HET"/>
    <property type="match status" value="1"/>
</dbReference>
<proteinExistence type="predicted"/>
<dbReference type="EMBL" id="JH711586">
    <property type="protein sequence ID" value="EIW76427.1"/>
    <property type="molecule type" value="Genomic_DNA"/>
</dbReference>
<evidence type="ECO:0000313" key="2">
    <source>
        <dbReference type="EMBL" id="EIW76427.1"/>
    </source>
</evidence>
<evidence type="ECO:0000259" key="1">
    <source>
        <dbReference type="Pfam" id="PF06985"/>
    </source>
</evidence>
<feature type="non-terminal residue" evidence="2">
    <location>
        <position position="236"/>
    </location>
</feature>
<feature type="domain" description="Heterokaryon incompatibility" evidence="1">
    <location>
        <begin position="1"/>
        <end position="89"/>
    </location>
</feature>
<organism evidence="2 3">
    <name type="scientific">Coniophora puteana (strain RWD-64-598)</name>
    <name type="common">Brown rot fungus</name>
    <dbReference type="NCBI Taxonomy" id="741705"/>
    <lineage>
        <taxon>Eukaryota</taxon>
        <taxon>Fungi</taxon>
        <taxon>Dikarya</taxon>
        <taxon>Basidiomycota</taxon>
        <taxon>Agaricomycotina</taxon>
        <taxon>Agaricomycetes</taxon>
        <taxon>Agaricomycetidae</taxon>
        <taxon>Boletales</taxon>
        <taxon>Coniophorineae</taxon>
        <taxon>Coniophoraceae</taxon>
        <taxon>Coniophora</taxon>
    </lineage>
</organism>
<keyword evidence="3" id="KW-1185">Reference proteome</keyword>
<dbReference type="AlphaFoldDB" id="A0A5M3MBJ5"/>
<dbReference type="InterPro" id="IPR010730">
    <property type="entry name" value="HET"/>
</dbReference>
<sequence>YAVLSHRWSDDELSLQDMEQSHRRTESHGWWKLSMFCKQAAEQGIRFAWIDTCCIDKTSSAELDESIRSMFRWYQNSTTCIIHLAQTTSLEHVGGDEWFRRGWTLQELLAPNVIQLQGAAWQTLAPAIDKLAYPYEAATGPLSHYPYSLYYICEAVGMSVESFLGFSPSPTCVDQRMVWAANRDVTRGEDTAYSLMGIFDVSISTAYGEGAERAFCRLVEAIMMAGDLSVLNWSGP</sequence>
<dbReference type="KEGG" id="cput:CONPUDRAFT_17461"/>
<comment type="caution">
    <text evidence="2">The sequence shown here is derived from an EMBL/GenBank/DDBJ whole genome shotgun (WGS) entry which is preliminary data.</text>
</comment>
<dbReference type="Proteomes" id="UP000053558">
    <property type="component" value="Unassembled WGS sequence"/>
</dbReference>
<dbReference type="OMA" id="ECCRLAQ"/>
<feature type="non-terminal residue" evidence="2">
    <location>
        <position position="1"/>
    </location>
</feature>
<protein>
    <submittedName>
        <fullName evidence="2">HET-domain-containing protein</fullName>
    </submittedName>
</protein>
<reference evidence="3" key="1">
    <citation type="journal article" date="2012" name="Science">
        <title>The Paleozoic origin of enzymatic lignin decomposition reconstructed from 31 fungal genomes.</title>
        <authorList>
            <person name="Floudas D."/>
            <person name="Binder M."/>
            <person name="Riley R."/>
            <person name="Barry K."/>
            <person name="Blanchette R.A."/>
            <person name="Henrissat B."/>
            <person name="Martinez A.T."/>
            <person name="Otillar R."/>
            <person name="Spatafora J.W."/>
            <person name="Yadav J.S."/>
            <person name="Aerts A."/>
            <person name="Benoit I."/>
            <person name="Boyd A."/>
            <person name="Carlson A."/>
            <person name="Copeland A."/>
            <person name="Coutinho P.M."/>
            <person name="de Vries R.P."/>
            <person name="Ferreira P."/>
            <person name="Findley K."/>
            <person name="Foster B."/>
            <person name="Gaskell J."/>
            <person name="Glotzer D."/>
            <person name="Gorecki P."/>
            <person name="Heitman J."/>
            <person name="Hesse C."/>
            <person name="Hori C."/>
            <person name="Igarashi K."/>
            <person name="Jurgens J.A."/>
            <person name="Kallen N."/>
            <person name="Kersten P."/>
            <person name="Kohler A."/>
            <person name="Kuees U."/>
            <person name="Kumar T.K.A."/>
            <person name="Kuo A."/>
            <person name="LaButti K."/>
            <person name="Larrondo L.F."/>
            <person name="Lindquist E."/>
            <person name="Ling A."/>
            <person name="Lombard V."/>
            <person name="Lucas S."/>
            <person name="Lundell T."/>
            <person name="Martin R."/>
            <person name="McLaughlin D.J."/>
            <person name="Morgenstern I."/>
            <person name="Morin E."/>
            <person name="Murat C."/>
            <person name="Nagy L.G."/>
            <person name="Nolan M."/>
            <person name="Ohm R.A."/>
            <person name="Patyshakuliyeva A."/>
            <person name="Rokas A."/>
            <person name="Ruiz-Duenas F.J."/>
            <person name="Sabat G."/>
            <person name="Salamov A."/>
            <person name="Samejima M."/>
            <person name="Schmutz J."/>
            <person name="Slot J.C."/>
            <person name="St John F."/>
            <person name="Stenlid J."/>
            <person name="Sun H."/>
            <person name="Sun S."/>
            <person name="Syed K."/>
            <person name="Tsang A."/>
            <person name="Wiebenga A."/>
            <person name="Young D."/>
            <person name="Pisabarro A."/>
            <person name="Eastwood D.C."/>
            <person name="Martin F."/>
            <person name="Cullen D."/>
            <person name="Grigoriev I.V."/>
            <person name="Hibbett D.S."/>
        </authorList>
    </citation>
    <scope>NUCLEOTIDE SEQUENCE [LARGE SCALE GENOMIC DNA]</scope>
    <source>
        <strain evidence="3">RWD-64-598 SS2</strain>
    </source>
</reference>
<evidence type="ECO:0000313" key="3">
    <source>
        <dbReference type="Proteomes" id="UP000053558"/>
    </source>
</evidence>
<gene>
    <name evidence="2" type="ORF">CONPUDRAFT_17461</name>
</gene>
<dbReference type="RefSeq" id="XP_007773291.1">
    <property type="nucleotide sequence ID" value="XM_007775101.1"/>
</dbReference>
<accession>A0A5M3MBJ5</accession>
<name>A0A5M3MBJ5_CONPW</name>
<dbReference type="GeneID" id="19206464"/>
<dbReference type="PANTHER" id="PTHR10622">
    <property type="entry name" value="HET DOMAIN-CONTAINING PROTEIN"/>
    <property type="match status" value="1"/>
</dbReference>
<dbReference type="OrthoDB" id="674604at2759"/>
<dbReference type="PANTHER" id="PTHR10622:SF10">
    <property type="entry name" value="HET DOMAIN-CONTAINING PROTEIN"/>
    <property type="match status" value="1"/>
</dbReference>